<proteinExistence type="inferred from homology"/>
<dbReference type="InterPro" id="IPR047215">
    <property type="entry name" value="Galactose_mutarotase-like"/>
</dbReference>
<dbReference type="EMBL" id="FPJE01000034">
    <property type="protein sequence ID" value="SFW75232.1"/>
    <property type="molecule type" value="Genomic_DNA"/>
</dbReference>
<evidence type="ECO:0000313" key="17">
    <source>
        <dbReference type="Proteomes" id="UP000182248"/>
    </source>
</evidence>
<dbReference type="STRING" id="1150368.SAMN02927921_03979"/>
<dbReference type="UniPathway" id="UPA00242"/>
<evidence type="ECO:0000256" key="15">
    <source>
        <dbReference type="PIRSR" id="PIRSR005096-3"/>
    </source>
</evidence>
<dbReference type="InterPro" id="IPR008183">
    <property type="entry name" value="Aldose_1/G6P_1-epimerase"/>
</dbReference>
<keyword evidence="8" id="KW-0106">Calcium</keyword>
<sequence>MKHTIKNAHISLTTLTYGATIQQLLVKDKYENDINVVLGFETEDDYKDNPFYIGASIGRYAGRISKGGFALDGEHYTLYQDNGVHLHGGKNGFDKKDWTVEHIDTNHNHPYITYTLTSPHLEEGYPGTLKVSVTYRLVGNGLKITYQATTDKTTVINLTNHAYFNLEGKHSILNHELTLHSEAFVELDSKLLPTGDFLPVKDSPYDFLEPEIIGDKPGFSGIDDVFVLHEDEPAAILYSPVTGIEMVVNTDQRATVVFTPTDLGDRNFVNGVKYGNYSSICFEAQTFPDAPNQPNFPSAVLQPGETYHNKTILQFGIR</sequence>
<evidence type="ECO:0000256" key="7">
    <source>
        <dbReference type="ARBA" id="ARBA00014165"/>
    </source>
</evidence>
<dbReference type="CDD" id="cd09019">
    <property type="entry name" value="galactose_mutarotase_like"/>
    <property type="match status" value="1"/>
</dbReference>
<dbReference type="GO" id="GO:0030246">
    <property type="term" value="F:carbohydrate binding"/>
    <property type="evidence" value="ECO:0007669"/>
    <property type="project" value="InterPro"/>
</dbReference>
<dbReference type="InterPro" id="IPR018052">
    <property type="entry name" value="Ald1_epimerase_CS"/>
</dbReference>
<evidence type="ECO:0000256" key="11">
    <source>
        <dbReference type="ARBA" id="ARBA00032300"/>
    </source>
</evidence>
<dbReference type="GO" id="GO:0006006">
    <property type="term" value="P:glucose metabolic process"/>
    <property type="evidence" value="ECO:0007669"/>
    <property type="project" value="TreeGrafter"/>
</dbReference>
<comment type="cofactor">
    <cofactor evidence="2">
        <name>Ca(2+)</name>
        <dbReference type="ChEBI" id="CHEBI:29108"/>
    </cofactor>
</comment>
<evidence type="ECO:0000256" key="10">
    <source>
        <dbReference type="ARBA" id="ARBA00023277"/>
    </source>
</evidence>
<dbReference type="Gene3D" id="2.70.98.10">
    <property type="match status" value="1"/>
</dbReference>
<dbReference type="AlphaFoldDB" id="A0A1K1RSW3"/>
<protein>
    <recommendedName>
        <fullName evidence="7">Aldose 1-epimerase</fullName>
        <ecNumber evidence="6">5.1.3.3</ecNumber>
    </recommendedName>
    <alternativeName>
        <fullName evidence="12">Galactose mutarotase</fullName>
    </alternativeName>
    <alternativeName>
        <fullName evidence="11">Type-1 mutarotase</fullName>
    </alternativeName>
</protein>
<dbReference type="GO" id="GO:0005737">
    <property type="term" value="C:cytoplasm"/>
    <property type="evidence" value="ECO:0007669"/>
    <property type="project" value="TreeGrafter"/>
</dbReference>
<gene>
    <name evidence="16" type="ORF">SAMN02927921_03979</name>
</gene>
<reference evidence="16 17" key="1">
    <citation type="submission" date="2016-11" db="EMBL/GenBank/DDBJ databases">
        <authorList>
            <person name="Jaros S."/>
            <person name="Januszkiewicz K."/>
            <person name="Wedrychowicz H."/>
        </authorList>
    </citation>
    <scope>NUCLEOTIDE SEQUENCE [LARGE SCALE GENOMIC DNA]</scope>
    <source>
        <strain evidence="16 17">CGMCC 1.12145</strain>
    </source>
</reference>
<feature type="binding site" evidence="14">
    <location>
        <position position="223"/>
    </location>
    <ligand>
        <name>beta-D-galactose</name>
        <dbReference type="ChEBI" id="CHEBI:27667"/>
    </ligand>
</feature>
<comment type="pathway">
    <text evidence="3">Carbohydrate metabolism; hexose metabolism.</text>
</comment>
<accession>A0A1K1RSW3</accession>
<keyword evidence="9" id="KW-0413">Isomerase</keyword>
<feature type="active site" description="Proton acceptor" evidence="13">
    <location>
        <position position="283"/>
    </location>
</feature>
<dbReference type="InterPro" id="IPR015443">
    <property type="entry name" value="Aldose_1-epimerase"/>
</dbReference>
<comment type="subunit">
    <text evidence="5">Monomer.</text>
</comment>
<keyword evidence="17" id="KW-1185">Reference proteome</keyword>
<evidence type="ECO:0000256" key="12">
    <source>
        <dbReference type="ARBA" id="ARBA00033373"/>
    </source>
</evidence>
<dbReference type="InterPro" id="IPR011013">
    <property type="entry name" value="Gal_mutarotase_sf_dom"/>
</dbReference>
<dbReference type="RefSeq" id="WP_245777077.1">
    <property type="nucleotide sequence ID" value="NZ_FPJE01000034.1"/>
</dbReference>
<dbReference type="InterPro" id="IPR014718">
    <property type="entry name" value="GH-type_carb-bd"/>
</dbReference>
<dbReference type="PROSITE" id="PS00545">
    <property type="entry name" value="ALDOSE_1_EPIMERASE"/>
    <property type="match status" value="1"/>
</dbReference>
<evidence type="ECO:0000256" key="3">
    <source>
        <dbReference type="ARBA" id="ARBA00005028"/>
    </source>
</evidence>
<evidence type="ECO:0000256" key="14">
    <source>
        <dbReference type="PIRSR" id="PIRSR005096-2"/>
    </source>
</evidence>
<evidence type="ECO:0000256" key="9">
    <source>
        <dbReference type="ARBA" id="ARBA00023235"/>
    </source>
</evidence>
<evidence type="ECO:0000256" key="4">
    <source>
        <dbReference type="ARBA" id="ARBA00006206"/>
    </source>
</evidence>
<dbReference type="GO" id="GO:0004034">
    <property type="term" value="F:aldose 1-epimerase activity"/>
    <property type="evidence" value="ECO:0007669"/>
    <property type="project" value="UniProtKB-EC"/>
</dbReference>
<dbReference type="GO" id="GO:0033499">
    <property type="term" value="P:galactose catabolic process via UDP-galactose, Leloir pathway"/>
    <property type="evidence" value="ECO:0007669"/>
    <property type="project" value="TreeGrafter"/>
</dbReference>
<evidence type="ECO:0000256" key="5">
    <source>
        <dbReference type="ARBA" id="ARBA00011245"/>
    </source>
</evidence>
<evidence type="ECO:0000256" key="8">
    <source>
        <dbReference type="ARBA" id="ARBA00022837"/>
    </source>
</evidence>
<evidence type="ECO:0000256" key="6">
    <source>
        <dbReference type="ARBA" id="ARBA00013185"/>
    </source>
</evidence>
<evidence type="ECO:0000256" key="1">
    <source>
        <dbReference type="ARBA" id="ARBA00001614"/>
    </source>
</evidence>
<name>A0A1K1RSW3_9FLAO</name>
<evidence type="ECO:0000313" key="16">
    <source>
        <dbReference type="EMBL" id="SFW75232.1"/>
    </source>
</evidence>
<feature type="binding site" evidence="15">
    <location>
        <begin position="161"/>
        <end position="163"/>
    </location>
    <ligand>
        <name>beta-D-galactose</name>
        <dbReference type="ChEBI" id="CHEBI:27667"/>
    </ligand>
</feature>
<organism evidence="16 17">
    <name type="scientific">Sinomicrobium oceani</name>
    <dbReference type="NCBI Taxonomy" id="1150368"/>
    <lineage>
        <taxon>Bacteria</taxon>
        <taxon>Pseudomonadati</taxon>
        <taxon>Bacteroidota</taxon>
        <taxon>Flavobacteriia</taxon>
        <taxon>Flavobacteriales</taxon>
        <taxon>Flavobacteriaceae</taxon>
        <taxon>Sinomicrobium</taxon>
    </lineage>
</organism>
<dbReference type="PIRSF" id="PIRSF005096">
    <property type="entry name" value="GALM"/>
    <property type="match status" value="1"/>
</dbReference>
<evidence type="ECO:0000256" key="13">
    <source>
        <dbReference type="PIRSR" id="PIRSR005096-1"/>
    </source>
</evidence>
<feature type="active site" description="Proton donor" evidence="13">
    <location>
        <position position="161"/>
    </location>
</feature>
<comment type="similarity">
    <text evidence="4">Belongs to the aldose epimerase family.</text>
</comment>
<dbReference type="PANTHER" id="PTHR10091">
    <property type="entry name" value="ALDOSE-1-EPIMERASE"/>
    <property type="match status" value="1"/>
</dbReference>
<dbReference type="Proteomes" id="UP000182248">
    <property type="component" value="Unassembled WGS sequence"/>
</dbReference>
<keyword evidence="10" id="KW-0119">Carbohydrate metabolism</keyword>
<evidence type="ECO:0000256" key="2">
    <source>
        <dbReference type="ARBA" id="ARBA00001913"/>
    </source>
</evidence>
<dbReference type="SUPFAM" id="SSF74650">
    <property type="entry name" value="Galactose mutarotase-like"/>
    <property type="match status" value="1"/>
</dbReference>
<dbReference type="PANTHER" id="PTHR10091:SF0">
    <property type="entry name" value="GALACTOSE MUTAROTASE"/>
    <property type="match status" value="1"/>
</dbReference>
<dbReference type="Pfam" id="PF01263">
    <property type="entry name" value="Aldose_epim"/>
    <property type="match status" value="1"/>
</dbReference>
<comment type="catalytic activity">
    <reaction evidence="1">
        <text>alpha-D-glucose = beta-D-glucose</text>
        <dbReference type="Rhea" id="RHEA:10264"/>
        <dbReference type="ChEBI" id="CHEBI:15903"/>
        <dbReference type="ChEBI" id="CHEBI:17925"/>
        <dbReference type="EC" id="5.1.3.3"/>
    </reaction>
</comment>
<dbReference type="EC" id="5.1.3.3" evidence="6"/>